<comment type="caution">
    <text evidence="1">The sequence shown here is derived from an EMBL/GenBank/DDBJ whole genome shotgun (WGS) entry which is preliminary data.</text>
</comment>
<keyword evidence="2" id="KW-1185">Reference proteome</keyword>
<evidence type="ECO:0008006" key="3">
    <source>
        <dbReference type="Google" id="ProtNLM"/>
    </source>
</evidence>
<gene>
    <name evidence="1" type="ORF">XJ44_02950</name>
</gene>
<name>A0ABX3IK62_9BACT</name>
<protein>
    <recommendedName>
        <fullName evidence="3">Outer membrane protein</fullName>
    </recommendedName>
</protein>
<accession>A0ABX3IK62</accession>
<reference evidence="1 2" key="1">
    <citation type="submission" date="2015-06" db="EMBL/GenBank/DDBJ databases">
        <title>Genome sequencing of Thermotogales isolates from hydrothermal vents.</title>
        <authorList>
            <person name="Haverkamp T.H."/>
            <person name="Kublanov I.V."/>
            <person name="Nesbo C.L."/>
        </authorList>
    </citation>
    <scope>NUCLEOTIDE SEQUENCE [LARGE SCALE GENOMIC DNA]</scope>
    <source>
        <strain evidence="2">ik275mar</strain>
    </source>
</reference>
<organism evidence="1 2">
    <name type="scientific">Thermosipho affectus</name>
    <dbReference type="NCBI Taxonomy" id="660294"/>
    <lineage>
        <taxon>Bacteria</taxon>
        <taxon>Thermotogati</taxon>
        <taxon>Thermotogota</taxon>
        <taxon>Thermotogae</taxon>
        <taxon>Thermotogales</taxon>
        <taxon>Fervidobacteriaceae</taxon>
        <taxon>Thermosipho</taxon>
    </lineage>
</organism>
<evidence type="ECO:0000313" key="2">
    <source>
        <dbReference type="Proteomes" id="UP000242616"/>
    </source>
</evidence>
<proteinExistence type="predicted"/>
<dbReference type="EMBL" id="LBFC01000009">
    <property type="protein sequence ID" value="ONN27594.1"/>
    <property type="molecule type" value="Genomic_DNA"/>
</dbReference>
<dbReference type="RefSeq" id="WP_077198009.1">
    <property type="nucleotide sequence ID" value="NZ_LBFC01000009.1"/>
</dbReference>
<evidence type="ECO:0000313" key="1">
    <source>
        <dbReference type="EMBL" id="ONN27594.1"/>
    </source>
</evidence>
<sequence length="587" mass="69591">MVKKAIFLILLLPILSFQTVIIKSDYNFNIKKELFESNNLVVIEIFSVEKEITLKKVINYIKDEKGHYITYNGNYYYTNDKKRYNLQDDKFVVDKNGIYVYATNFPWARDEHQKYIISDFYRKEIINKKEEKYYVSGYLTEIDSFYIKSFTPFVFKVKKFDEVEKKLLNLKKNKNNFYSDKYDVVVNFSNTQNKLKAFIMEKLQQDKRYNIYDRDYIREILKDVAIKDLFGEISFDFRVPKYIINIKTINFQKRIMKKDLVDFFPNEMSGRYLISGEKVELGRYYKEGDDNSYILDKKEGNYVKILNFPWRKERFKLASNFYDLFFVKNVEYINYHLSILLNIIDTKNAKIIFAKTFKASINIPQTFYSKRLVIRNEKIEKINNLFKDISKAINKKLKEVFYLSSVVKDVKGLTVFLYDGENIGIKKGQVFRIFNNHLTQGYIRIKEVGQNNSNGNIFRSIEPIGKYSLAMESFYYPSSLSFSMIFEYNDIPMVGAKINFLDLYGSENYSILFGFSPQVYYIGISKRIYSFDFSVKLFLKETEYYISPEISITSFKRKSKFLPIGSGISLGINLLSKKLIFGYESSF</sequence>
<dbReference type="Proteomes" id="UP000242616">
    <property type="component" value="Unassembled WGS sequence"/>
</dbReference>